<gene>
    <name evidence="2" type="ORF">CCAS_14980</name>
</gene>
<dbReference type="EMBL" id="CAFW01000105">
    <property type="protein sequence ID" value="CCE56436.1"/>
    <property type="molecule type" value="Genomic_DNA"/>
</dbReference>
<keyword evidence="1" id="KW-1133">Transmembrane helix</keyword>
<proteinExistence type="predicted"/>
<dbReference type="AlphaFoldDB" id="G7I1X1"/>
<feature type="transmembrane region" description="Helical" evidence="1">
    <location>
        <begin position="80"/>
        <end position="102"/>
    </location>
</feature>
<keyword evidence="1" id="KW-0812">Transmembrane</keyword>
<keyword evidence="1" id="KW-0472">Membrane</keyword>
<accession>G7I1X1</accession>
<organism evidence="2 3">
    <name type="scientific">Corynebacterium casei UCMA 3821</name>
    <dbReference type="NCBI Taxonomy" id="1110505"/>
    <lineage>
        <taxon>Bacteria</taxon>
        <taxon>Bacillati</taxon>
        <taxon>Actinomycetota</taxon>
        <taxon>Actinomycetes</taxon>
        <taxon>Mycobacteriales</taxon>
        <taxon>Corynebacteriaceae</taxon>
        <taxon>Corynebacterium</taxon>
    </lineage>
</organism>
<feature type="transmembrane region" description="Helical" evidence="1">
    <location>
        <begin position="20"/>
        <end position="39"/>
    </location>
</feature>
<protein>
    <submittedName>
        <fullName evidence="2">Uncharacterized protein</fullName>
    </submittedName>
</protein>
<dbReference type="RefSeq" id="WP_006823859.1">
    <property type="nucleotide sequence ID" value="NZ_CAFW01000105.1"/>
</dbReference>
<comment type="caution">
    <text evidence="2">The sequence shown here is derived from an EMBL/GenBank/DDBJ whole genome shotgun (WGS) entry which is preliminary data.</text>
</comment>
<evidence type="ECO:0000256" key="1">
    <source>
        <dbReference type="SAM" id="Phobius"/>
    </source>
</evidence>
<sequence length="108" mass="11809">MLIYYSLFVAATLILGATEHWTAFGLTVLGFLVAGSVISRRNSPPKLQRPLINQLAIISLGFAAVSVFTAFFSFVGNLGFNTMFLVFYATSLLFFGSGFVIASRTKQR</sequence>
<name>G7I1X1_9CORY</name>
<evidence type="ECO:0000313" key="2">
    <source>
        <dbReference type="EMBL" id="CCE56436.1"/>
    </source>
</evidence>
<dbReference type="Proteomes" id="UP000004840">
    <property type="component" value="Unassembled WGS sequence"/>
</dbReference>
<reference evidence="2 3" key="1">
    <citation type="journal article" date="2012" name="J. Bacteriol.">
        <title>Genome Sequence of Corynebacterium casei UCMA 3821, Isolated from a Smear-Ripened Cheese.</title>
        <authorList>
            <person name="Monnet C."/>
            <person name="Loux V."/>
            <person name="Bento P."/>
            <person name="Gibrat J.F."/>
            <person name="Straub C."/>
            <person name="Bonnarme P."/>
            <person name="Landaud S."/>
            <person name="Irlinger F."/>
        </authorList>
    </citation>
    <scope>NUCLEOTIDE SEQUENCE [LARGE SCALE GENOMIC DNA]</scope>
    <source>
        <strain evidence="2 3">UCMA 3821</strain>
    </source>
</reference>
<feature type="transmembrane region" description="Helical" evidence="1">
    <location>
        <begin position="51"/>
        <end position="74"/>
    </location>
</feature>
<evidence type="ECO:0000313" key="3">
    <source>
        <dbReference type="Proteomes" id="UP000004840"/>
    </source>
</evidence>